<evidence type="ECO:0000313" key="3">
    <source>
        <dbReference type="Proteomes" id="UP000054477"/>
    </source>
</evidence>
<organism evidence="2 3">
    <name type="scientific">Laccaria amethystina LaAM-08-1</name>
    <dbReference type="NCBI Taxonomy" id="1095629"/>
    <lineage>
        <taxon>Eukaryota</taxon>
        <taxon>Fungi</taxon>
        <taxon>Dikarya</taxon>
        <taxon>Basidiomycota</taxon>
        <taxon>Agaricomycotina</taxon>
        <taxon>Agaricomycetes</taxon>
        <taxon>Agaricomycetidae</taxon>
        <taxon>Agaricales</taxon>
        <taxon>Agaricineae</taxon>
        <taxon>Hydnangiaceae</taxon>
        <taxon>Laccaria</taxon>
    </lineage>
</organism>
<evidence type="ECO:0000313" key="2">
    <source>
        <dbReference type="EMBL" id="KIK10286.1"/>
    </source>
</evidence>
<dbReference type="OrthoDB" id="3063716at2759"/>
<reference evidence="3" key="2">
    <citation type="submission" date="2015-01" db="EMBL/GenBank/DDBJ databases">
        <title>Evolutionary Origins and Diversification of the Mycorrhizal Mutualists.</title>
        <authorList>
            <consortium name="DOE Joint Genome Institute"/>
            <consortium name="Mycorrhizal Genomics Consortium"/>
            <person name="Kohler A."/>
            <person name="Kuo A."/>
            <person name="Nagy L.G."/>
            <person name="Floudas D."/>
            <person name="Copeland A."/>
            <person name="Barry K.W."/>
            <person name="Cichocki N."/>
            <person name="Veneault-Fourrey C."/>
            <person name="LaButti K."/>
            <person name="Lindquist E.A."/>
            <person name="Lipzen A."/>
            <person name="Lundell T."/>
            <person name="Morin E."/>
            <person name="Murat C."/>
            <person name="Riley R."/>
            <person name="Ohm R."/>
            <person name="Sun H."/>
            <person name="Tunlid A."/>
            <person name="Henrissat B."/>
            <person name="Grigoriev I.V."/>
            <person name="Hibbett D.S."/>
            <person name="Martin F."/>
        </authorList>
    </citation>
    <scope>NUCLEOTIDE SEQUENCE [LARGE SCALE GENOMIC DNA]</scope>
    <source>
        <strain evidence="3">LaAM-08-1</strain>
    </source>
</reference>
<gene>
    <name evidence="2" type="ORF">K443DRAFT_144893</name>
</gene>
<evidence type="ECO:0000256" key="1">
    <source>
        <dbReference type="SAM" id="MobiDB-lite"/>
    </source>
</evidence>
<keyword evidence="3" id="KW-1185">Reference proteome</keyword>
<dbReference type="HOGENOM" id="CLU_088642_0_0_1"/>
<proteinExistence type="predicted"/>
<protein>
    <submittedName>
        <fullName evidence="2">Uncharacterized protein</fullName>
    </submittedName>
</protein>
<accession>A0A0C9XZB2</accession>
<dbReference type="STRING" id="1095629.A0A0C9XZB2"/>
<sequence>MIPRFSNPHLLPENAKRVSRAEIAIDNDQGHFLSQEVDLEVIEHLNHLLKRALPEPTQEVESKPKKRRKVEISEAADPRPDKPTLFRLVSRTLPPIQLSLEPPPPPPTITVEPDCEDNEIQAHLRKQQAESTSVDFQWLLLESQQPRVLRFRSEKCCVKAHLPGHPPSMAIIQSIQQPRKSRPPVPVEHYPYVVGAAPPPTTTKPARSMDCPVVEIEPELLRNKRRRKRRSKVTKKERLPPRFWAPNPNWRGKCCGYAYGYPSHFATYENRFVD</sequence>
<feature type="compositionally biased region" description="Basic and acidic residues" evidence="1">
    <location>
        <begin position="70"/>
        <end position="84"/>
    </location>
</feature>
<dbReference type="AlphaFoldDB" id="A0A0C9XZB2"/>
<feature type="region of interest" description="Disordered" evidence="1">
    <location>
        <begin position="53"/>
        <end position="84"/>
    </location>
</feature>
<dbReference type="EMBL" id="KN838536">
    <property type="protein sequence ID" value="KIK10286.1"/>
    <property type="molecule type" value="Genomic_DNA"/>
</dbReference>
<name>A0A0C9XZB2_9AGAR</name>
<dbReference type="Proteomes" id="UP000054477">
    <property type="component" value="Unassembled WGS sequence"/>
</dbReference>
<reference evidence="2 3" key="1">
    <citation type="submission" date="2014-04" db="EMBL/GenBank/DDBJ databases">
        <authorList>
            <consortium name="DOE Joint Genome Institute"/>
            <person name="Kuo A."/>
            <person name="Kohler A."/>
            <person name="Nagy L.G."/>
            <person name="Floudas D."/>
            <person name="Copeland A."/>
            <person name="Barry K.W."/>
            <person name="Cichocki N."/>
            <person name="Veneault-Fourrey C."/>
            <person name="LaButti K."/>
            <person name="Lindquist E.A."/>
            <person name="Lipzen A."/>
            <person name="Lundell T."/>
            <person name="Morin E."/>
            <person name="Murat C."/>
            <person name="Sun H."/>
            <person name="Tunlid A."/>
            <person name="Henrissat B."/>
            <person name="Grigoriev I.V."/>
            <person name="Hibbett D.S."/>
            <person name="Martin F."/>
            <person name="Nordberg H.P."/>
            <person name="Cantor M.N."/>
            <person name="Hua S.X."/>
        </authorList>
    </citation>
    <scope>NUCLEOTIDE SEQUENCE [LARGE SCALE GENOMIC DNA]</scope>
    <source>
        <strain evidence="2 3">LaAM-08-1</strain>
    </source>
</reference>